<sequence>MAPATTAKKPKAAAAKPMAKRPARKAEEGVVDRAAELSDDVLKSVEKGQRAAIDAVRKFTETVDEALPTIGGRPTAREKVVDAALEMADKLVTAQYDFLRTVVKSADRSLTSDDAKKK</sequence>
<keyword evidence="3" id="KW-1185">Reference proteome</keyword>
<evidence type="ECO:0008006" key="4">
    <source>
        <dbReference type="Google" id="ProtNLM"/>
    </source>
</evidence>
<proteinExistence type="predicted"/>
<dbReference type="Proteomes" id="UP001058860">
    <property type="component" value="Chromosome"/>
</dbReference>
<protein>
    <recommendedName>
        <fullName evidence="4">Phasin protein</fullName>
    </recommendedName>
</protein>
<reference evidence="3" key="1">
    <citation type="submission" date="2021-11" db="EMBL/GenBank/DDBJ databases">
        <title>Cultivation dependent microbiological survey of springs from the worlds oldest radium mine currently devoted to the extraction of radon-saturated water.</title>
        <authorList>
            <person name="Kapinusova G."/>
            <person name="Smrhova T."/>
            <person name="Strejcek M."/>
            <person name="Suman J."/>
            <person name="Jani K."/>
            <person name="Pajer P."/>
            <person name="Uhlik O."/>
        </authorList>
    </citation>
    <scope>NUCLEOTIDE SEQUENCE [LARGE SCALE GENOMIC DNA]</scope>
    <source>
        <strain evidence="3">J379</strain>
    </source>
</reference>
<feature type="compositionally biased region" description="Low complexity" evidence="1">
    <location>
        <begin position="1"/>
        <end position="17"/>
    </location>
</feature>
<accession>A0ABY5PK31</accession>
<evidence type="ECO:0000313" key="2">
    <source>
        <dbReference type="EMBL" id="UUY04885.1"/>
    </source>
</evidence>
<evidence type="ECO:0000313" key="3">
    <source>
        <dbReference type="Proteomes" id="UP001058860"/>
    </source>
</evidence>
<evidence type="ECO:0000256" key="1">
    <source>
        <dbReference type="SAM" id="MobiDB-lite"/>
    </source>
</evidence>
<name>A0ABY5PK31_9ACTN</name>
<gene>
    <name evidence="2" type="ORF">LRS13_04980</name>
</gene>
<dbReference type="EMBL" id="CP088295">
    <property type="protein sequence ID" value="UUY04885.1"/>
    <property type="molecule type" value="Genomic_DNA"/>
</dbReference>
<organism evidence="2 3">
    <name type="scientific">Svornostia abyssi</name>
    <dbReference type="NCBI Taxonomy" id="2898438"/>
    <lineage>
        <taxon>Bacteria</taxon>
        <taxon>Bacillati</taxon>
        <taxon>Actinomycetota</taxon>
        <taxon>Thermoleophilia</taxon>
        <taxon>Solirubrobacterales</taxon>
        <taxon>Baekduiaceae</taxon>
        <taxon>Svornostia</taxon>
    </lineage>
</organism>
<feature type="region of interest" description="Disordered" evidence="1">
    <location>
        <begin position="1"/>
        <end position="31"/>
    </location>
</feature>
<dbReference type="RefSeq" id="WP_353865362.1">
    <property type="nucleotide sequence ID" value="NZ_CP088295.1"/>
</dbReference>